<evidence type="ECO:0000313" key="2">
    <source>
        <dbReference type="Proteomes" id="UP000030763"/>
    </source>
</evidence>
<reference evidence="1" key="1">
    <citation type="submission" date="2013-10" db="EMBL/GenBank/DDBJ databases">
        <title>Genomic analysis of the causative agents of coccidiosis in chickens.</title>
        <authorList>
            <person name="Reid A.J."/>
            <person name="Blake D."/>
            <person name="Billington K."/>
            <person name="Browne H."/>
            <person name="Dunn M."/>
            <person name="Hung S."/>
            <person name="Kawahara F."/>
            <person name="Miranda-Saavedra D."/>
            <person name="Mourier T."/>
            <person name="Nagra H."/>
            <person name="Otto T.D."/>
            <person name="Rawlings N."/>
            <person name="Sanchez A."/>
            <person name="Sanders M."/>
            <person name="Subramaniam C."/>
            <person name="Tay Y."/>
            <person name="Dear P."/>
            <person name="Doerig C."/>
            <person name="Gruber A."/>
            <person name="Parkinson J."/>
            <person name="Shirley M."/>
            <person name="Wan K.L."/>
            <person name="Berriman M."/>
            <person name="Tomley F."/>
            <person name="Pain A."/>
        </authorList>
    </citation>
    <scope>NUCLEOTIDE SEQUENCE [LARGE SCALE GENOMIC DNA]</scope>
    <source>
        <strain evidence="1">Weybridge</strain>
    </source>
</reference>
<accession>U6M8Y1</accession>
<name>U6M8Y1_EIMMA</name>
<dbReference type="Proteomes" id="UP000030763">
    <property type="component" value="Unassembled WGS sequence"/>
</dbReference>
<reference evidence="1" key="2">
    <citation type="submission" date="2013-10" db="EMBL/GenBank/DDBJ databases">
        <authorList>
            <person name="Aslett M."/>
        </authorList>
    </citation>
    <scope>NUCLEOTIDE SEQUENCE [LARGE SCALE GENOMIC DNA]</scope>
    <source>
        <strain evidence="1">Weybridge</strain>
    </source>
</reference>
<gene>
    <name evidence="1" type="ORF">EMWEY_00054630</name>
</gene>
<evidence type="ECO:0000313" key="1">
    <source>
        <dbReference type="EMBL" id="CDJ58949.1"/>
    </source>
</evidence>
<dbReference type="RefSeq" id="XP_013335597.1">
    <property type="nucleotide sequence ID" value="XM_013480143.1"/>
</dbReference>
<protein>
    <submittedName>
        <fullName evidence="1">Uncharacterized protein</fullName>
    </submittedName>
</protein>
<feature type="non-terminal residue" evidence="1">
    <location>
        <position position="55"/>
    </location>
</feature>
<dbReference type="GeneID" id="25339449"/>
<organism evidence="1 2">
    <name type="scientific">Eimeria maxima</name>
    <name type="common">Coccidian parasite</name>
    <dbReference type="NCBI Taxonomy" id="5804"/>
    <lineage>
        <taxon>Eukaryota</taxon>
        <taxon>Sar</taxon>
        <taxon>Alveolata</taxon>
        <taxon>Apicomplexa</taxon>
        <taxon>Conoidasida</taxon>
        <taxon>Coccidia</taxon>
        <taxon>Eucoccidiorida</taxon>
        <taxon>Eimeriorina</taxon>
        <taxon>Eimeriidae</taxon>
        <taxon>Eimeria</taxon>
    </lineage>
</organism>
<dbReference type="EMBL" id="HG719976">
    <property type="protein sequence ID" value="CDJ58949.1"/>
    <property type="molecule type" value="Genomic_DNA"/>
</dbReference>
<keyword evidence="2" id="KW-1185">Reference proteome</keyword>
<sequence>MFWYTMSYLELVELGCSHCFKRPFFQCSYLSLIQKMKPVFYQEEESFTPVGFEKT</sequence>
<proteinExistence type="predicted"/>
<dbReference type="AlphaFoldDB" id="U6M8Y1"/>
<dbReference type="VEuPathDB" id="ToxoDB:EMWEY_00054630"/>